<evidence type="ECO:0000256" key="4">
    <source>
        <dbReference type="PROSITE-ProRule" id="PRU01024"/>
    </source>
</evidence>
<feature type="binding site" evidence="4">
    <location>
        <position position="333"/>
    </location>
    <ligand>
        <name>S-adenosyl-L-methionine</name>
        <dbReference type="ChEBI" id="CHEBI:59789"/>
    </ligand>
</feature>
<dbReference type="InterPro" id="IPR010280">
    <property type="entry name" value="U5_MeTrfase_fam"/>
</dbReference>
<feature type="binding site" evidence="4">
    <location>
        <position position="312"/>
    </location>
    <ligand>
        <name>S-adenosyl-L-methionine</name>
        <dbReference type="ChEBI" id="CHEBI:59789"/>
    </ligand>
</feature>
<feature type="active site" description="Nucleophile" evidence="4">
    <location>
        <position position="408"/>
    </location>
</feature>
<evidence type="ECO:0000313" key="6">
    <source>
        <dbReference type="EMBL" id="MCQ4948800.1"/>
    </source>
</evidence>
<dbReference type="GO" id="GO:0070041">
    <property type="term" value="F:rRNA (uridine-C5-)-methyltransferase activity"/>
    <property type="evidence" value="ECO:0007669"/>
    <property type="project" value="TreeGrafter"/>
</dbReference>
<comment type="caution">
    <text evidence="6">The sequence shown here is derived from an EMBL/GenBank/DDBJ whole genome shotgun (WGS) entry which is preliminary data.</text>
</comment>
<dbReference type="PROSITE" id="PS50926">
    <property type="entry name" value="TRAM"/>
    <property type="match status" value="1"/>
</dbReference>
<feature type="binding site" evidence="4">
    <location>
        <position position="381"/>
    </location>
    <ligand>
        <name>S-adenosyl-L-methionine</name>
        <dbReference type="ChEBI" id="CHEBI:59789"/>
    </ligand>
</feature>
<evidence type="ECO:0000256" key="2">
    <source>
        <dbReference type="ARBA" id="ARBA00022679"/>
    </source>
</evidence>
<keyword evidence="1 4" id="KW-0489">Methyltransferase</keyword>
<keyword evidence="2 4" id="KW-0808">Transferase</keyword>
<dbReference type="Gene3D" id="2.40.50.1070">
    <property type="match status" value="1"/>
</dbReference>
<dbReference type="Pfam" id="PF01938">
    <property type="entry name" value="TRAM"/>
    <property type="match status" value="1"/>
</dbReference>
<dbReference type="PROSITE" id="PS51687">
    <property type="entry name" value="SAM_MT_RNA_M5U"/>
    <property type="match status" value="1"/>
</dbReference>
<feature type="domain" description="TRAM" evidence="5">
    <location>
        <begin position="1"/>
        <end position="59"/>
    </location>
</feature>
<dbReference type="Pfam" id="PF05958">
    <property type="entry name" value="tRNA_U5-meth_tr"/>
    <property type="match status" value="1"/>
</dbReference>
<sequence>MLKKNDELELLITGTTHDGSGVGRHEGFALFVPGAIEGERVQVQVLKLLKNYGFARLLAVLEPSPDRIDSDCSLWPRCGGCVYRQMTYRKELSIKTAAVESCLKKGAGMERTLPPCLPSPRREGYRNKCQLPVGLDREGRVVCGYYGKNSHRIVPLQSCSLHPPVFDRIAACFCRFLESHKISVYSEENQRGLVRHLCLRLAQKTGQIMVTVVINGERLPHSGQLVDALTRQFPDIRSIYLNHNRRATNVIMGQACTLLWGEERIVDELCGIRLALSPLSFYQVNRDAAETLYTLAAKMAQLSREDILLDLYCGVGSIGLTMAGQVKEVYGVEVIPAAVEDARKNAALNGIENAQFFCGDCKDAVDYFAQNGISPTAVVLDPPRKGCDVHVIDEVARLAPDRVVMISCNPATMARDVALFAERGYAAQQIQPVDLFPRTAHVETVVLLTQNSQGAK</sequence>
<dbReference type="InterPro" id="IPR012340">
    <property type="entry name" value="NA-bd_OB-fold"/>
</dbReference>
<evidence type="ECO:0000313" key="7">
    <source>
        <dbReference type="Proteomes" id="UP001205063"/>
    </source>
</evidence>
<dbReference type="SUPFAM" id="SSF53335">
    <property type="entry name" value="S-adenosyl-L-methionine-dependent methyltransferases"/>
    <property type="match status" value="1"/>
</dbReference>
<dbReference type="Gene3D" id="3.40.50.150">
    <property type="entry name" value="Vaccinia Virus protein VP39"/>
    <property type="match status" value="1"/>
</dbReference>
<dbReference type="InterPro" id="IPR002792">
    <property type="entry name" value="TRAM_dom"/>
</dbReference>
<comment type="similarity">
    <text evidence="4">Belongs to the class I-like SAM-binding methyltransferase superfamily. RNA M5U methyltransferase family.</text>
</comment>
<protein>
    <submittedName>
        <fullName evidence="6">23S rRNA (Uracil(1939)-C(5))-methyltransferase RlmD</fullName>
        <ecNumber evidence="6">2.1.1.190</ecNumber>
    </submittedName>
</protein>
<dbReference type="PANTHER" id="PTHR11061:SF30">
    <property type="entry name" value="TRNA (URACIL(54)-C(5))-METHYLTRANSFERASE"/>
    <property type="match status" value="1"/>
</dbReference>
<reference evidence="6" key="1">
    <citation type="submission" date="2022-06" db="EMBL/GenBank/DDBJ databases">
        <title>Isolation of gut microbiota from human fecal samples.</title>
        <authorList>
            <person name="Pamer E.G."/>
            <person name="Barat B."/>
            <person name="Waligurski E."/>
            <person name="Medina S."/>
            <person name="Paddock L."/>
            <person name="Mostad J."/>
        </authorList>
    </citation>
    <scope>NUCLEOTIDE SEQUENCE</scope>
    <source>
        <strain evidence="6">DFI.7.96</strain>
    </source>
</reference>
<dbReference type="PANTHER" id="PTHR11061">
    <property type="entry name" value="RNA M5U METHYLTRANSFERASE"/>
    <property type="match status" value="1"/>
</dbReference>
<organism evidence="6 7">
    <name type="scientific">Bittarella massiliensis</name>
    <name type="common">ex Durand et al. 2017</name>
    <dbReference type="NCBI Taxonomy" id="1720313"/>
    <lineage>
        <taxon>Bacteria</taxon>
        <taxon>Bacillati</taxon>
        <taxon>Bacillota</taxon>
        <taxon>Clostridia</taxon>
        <taxon>Eubacteriales</taxon>
        <taxon>Oscillospiraceae</taxon>
        <taxon>Bittarella (ex Durand et al. 2017)</taxon>
    </lineage>
</organism>
<evidence type="ECO:0000256" key="1">
    <source>
        <dbReference type="ARBA" id="ARBA00022603"/>
    </source>
</evidence>
<dbReference type="NCBIfam" id="TIGR00479">
    <property type="entry name" value="rumA"/>
    <property type="match status" value="1"/>
</dbReference>
<dbReference type="Gene3D" id="2.40.50.140">
    <property type="entry name" value="Nucleic acid-binding proteins"/>
    <property type="match status" value="1"/>
</dbReference>
<dbReference type="FunFam" id="2.40.50.1070:FF:000003">
    <property type="entry name" value="23S rRNA (Uracil-5-)-methyltransferase RumA"/>
    <property type="match status" value="1"/>
</dbReference>
<accession>A0AAW5KEX8</accession>
<dbReference type="SUPFAM" id="SSF50249">
    <property type="entry name" value="Nucleic acid-binding proteins"/>
    <property type="match status" value="1"/>
</dbReference>
<dbReference type="RefSeq" id="WP_256135570.1">
    <property type="nucleotide sequence ID" value="NZ_JANGAB010000002.1"/>
</dbReference>
<evidence type="ECO:0000256" key="3">
    <source>
        <dbReference type="ARBA" id="ARBA00022691"/>
    </source>
</evidence>
<dbReference type="InterPro" id="IPR029063">
    <property type="entry name" value="SAM-dependent_MTases_sf"/>
</dbReference>
<gene>
    <name evidence="6" type="primary">rlmD</name>
    <name evidence="6" type="ORF">NE646_03820</name>
</gene>
<dbReference type="FunFam" id="3.40.50.150:FF:000009">
    <property type="entry name" value="23S rRNA (Uracil(1939)-C(5))-methyltransferase RlmD"/>
    <property type="match status" value="1"/>
</dbReference>
<evidence type="ECO:0000259" key="5">
    <source>
        <dbReference type="PROSITE" id="PS50926"/>
    </source>
</evidence>
<dbReference type="Proteomes" id="UP001205063">
    <property type="component" value="Unassembled WGS sequence"/>
</dbReference>
<proteinExistence type="inferred from homology"/>
<keyword evidence="3 4" id="KW-0949">S-adenosyl-L-methionine</keyword>
<dbReference type="CDD" id="cd02440">
    <property type="entry name" value="AdoMet_MTases"/>
    <property type="match status" value="1"/>
</dbReference>
<dbReference type="FunFam" id="2.40.50.140:FF:000097">
    <property type="entry name" value="23S rRNA (uracil(1939)-C(5))-methyltransferase RlmD"/>
    <property type="match status" value="1"/>
</dbReference>
<dbReference type="GO" id="GO:0070475">
    <property type="term" value="P:rRNA base methylation"/>
    <property type="evidence" value="ECO:0007669"/>
    <property type="project" value="TreeGrafter"/>
</dbReference>
<dbReference type="AlphaFoldDB" id="A0AAW5KEX8"/>
<dbReference type="EMBL" id="JANGAB010000002">
    <property type="protein sequence ID" value="MCQ4948800.1"/>
    <property type="molecule type" value="Genomic_DNA"/>
</dbReference>
<dbReference type="EC" id="2.1.1.190" evidence="6"/>
<name>A0AAW5KEX8_9FIRM</name>
<feature type="binding site" evidence="4">
    <location>
        <position position="283"/>
    </location>
    <ligand>
        <name>S-adenosyl-L-methionine</name>
        <dbReference type="ChEBI" id="CHEBI:59789"/>
    </ligand>
</feature>